<evidence type="ECO:0000313" key="5">
    <source>
        <dbReference type="Proteomes" id="UP000702425"/>
    </source>
</evidence>
<dbReference type="HAMAP" id="MF_01843">
    <property type="entry name" value="Thf1"/>
    <property type="match status" value="1"/>
</dbReference>
<dbReference type="PANTHER" id="PTHR34793:SF1">
    <property type="entry name" value="PROTEIN THYLAKOID FORMATION 1, CHLOROPLASTIC"/>
    <property type="match status" value="1"/>
</dbReference>
<protein>
    <recommendedName>
        <fullName evidence="2">Protein Thf1</fullName>
    </recommendedName>
</protein>
<evidence type="ECO:0000256" key="3">
    <source>
        <dbReference type="SAM" id="MobiDB-lite"/>
    </source>
</evidence>
<keyword evidence="5" id="KW-1185">Reference proteome</keyword>
<dbReference type="Pfam" id="PF11264">
    <property type="entry name" value="ThylakoidFormat"/>
    <property type="match status" value="1"/>
</dbReference>
<evidence type="ECO:0000256" key="2">
    <source>
        <dbReference type="HAMAP-Rule" id="MF_01843"/>
    </source>
</evidence>
<sequence>MSRKEAATLKKLAIFVSQIAERLPRLYSRRAGTPATAKLFIYKTQVNNNRTVSDTKRSFYTIHTRPINSIYRRVVEELMVEMHLLSANADFQYDPIYALGVVTAFDRFMLGYAPEADRVSIFNALCKSLEDDPDRYKQDAQRLESLAERLSGQELLSWLDRSTSFEDTGDLQASLGAIASNPQFKYSRLFAIGLFSLLEKADPNLVKDQETRNGAIAKVCAALHLPEDKVSKDLDLYRSNLEKMAQARIVLQDVIQAERKKREKRETKVTVGPLGDSSDSNN</sequence>
<dbReference type="EMBL" id="SRRZ01000025">
    <property type="protein sequence ID" value="NQE34112.1"/>
    <property type="molecule type" value="Genomic_DNA"/>
</dbReference>
<gene>
    <name evidence="2 4" type="primary">thf1</name>
    <name evidence="4" type="ORF">E5S67_01835</name>
</gene>
<name>A0ABX2CWK1_9CYAN</name>
<dbReference type="InterPro" id="IPR017499">
    <property type="entry name" value="Thf1"/>
</dbReference>
<evidence type="ECO:0000313" key="4">
    <source>
        <dbReference type="EMBL" id="NQE34112.1"/>
    </source>
</evidence>
<reference evidence="4 5" key="1">
    <citation type="journal article" date="2020" name="Sci. Rep.">
        <title>A novel cyanobacterial geosmin producer, revising GeoA distribution and dispersion patterns in Bacteria.</title>
        <authorList>
            <person name="Churro C."/>
            <person name="Semedo-Aguiar A.P."/>
            <person name="Silva A.D."/>
            <person name="Pereira-Leal J.B."/>
            <person name="Leite R.B."/>
        </authorList>
    </citation>
    <scope>NUCLEOTIDE SEQUENCE [LARGE SCALE GENOMIC DNA]</scope>
    <source>
        <strain evidence="4 5">IPMA8</strain>
    </source>
</reference>
<dbReference type="Proteomes" id="UP000702425">
    <property type="component" value="Unassembled WGS sequence"/>
</dbReference>
<evidence type="ECO:0000256" key="1">
    <source>
        <dbReference type="ARBA" id="ARBA00023054"/>
    </source>
</evidence>
<comment type="similarity">
    <text evidence="2">Belongs to the THF1 family.</text>
</comment>
<keyword evidence="1 2" id="KW-0175">Coiled coil</keyword>
<dbReference type="PANTHER" id="PTHR34793">
    <property type="entry name" value="PROTEIN THYLAKOID FORMATION 1, CHLOROPLASTIC"/>
    <property type="match status" value="1"/>
</dbReference>
<comment type="function">
    <text evidence="2">May be involved in photosynthetic membrane biogenesis.</text>
</comment>
<proteinExistence type="inferred from homology"/>
<organism evidence="4 5">
    <name type="scientific">Microcoleus asticus IPMA8</name>
    <dbReference type="NCBI Taxonomy" id="2563858"/>
    <lineage>
        <taxon>Bacteria</taxon>
        <taxon>Bacillati</taxon>
        <taxon>Cyanobacteriota</taxon>
        <taxon>Cyanophyceae</taxon>
        <taxon>Oscillatoriophycideae</taxon>
        <taxon>Oscillatoriales</taxon>
        <taxon>Microcoleaceae</taxon>
        <taxon>Microcoleus</taxon>
        <taxon>Microcoleus asticus</taxon>
    </lineage>
</organism>
<accession>A0ABX2CWK1</accession>
<feature type="region of interest" description="Disordered" evidence="3">
    <location>
        <begin position="260"/>
        <end position="282"/>
    </location>
</feature>
<comment type="caution">
    <text evidence="4">The sequence shown here is derived from an EMBL/GenBank/DDBJ whole genome shotgun (WGS) entry which is preliminary data.</text>
</comment>
<dbReference type="NCBIfam" id="TIGR03060">
    <property type="entry name" value="PS_II_psb29"/>
    <property type="match status" value="1"/>
</dbReference>